<feature type="compositionally biased region" description="Polar residues" evidence="1">
    <location>
        <begin position="336"/>
        <end position="348"/>
    </location>
</feature>
<keyword evidence="4" id="KW-1185">Reference proteome</keyword>
<feature type="region of interest" description="Disordered" evidence="1">
    <location>
        <begin position="51"/>
        <end position="75"/>
    </location>
</feature>
<keyword evidence="2" id="KW-1133">Transmembrane helix</keyword>
<organism evidence="3 4">
    <name type="scientific">Cannabis sativa</name>
    <name type="common">Hemp</name>
    <name type="synonym">Marijuana</name>
    <dbReference type="NCBI Taxonomy" id="3483"/>
    <lineage>
        <taxon>Eukaryota</taxon>
        <taxon>Viridiplantae</taxon>
        <taxon>Streptophyta</taxon>
        <taxon>Embryophyta</taxon>
        <taxon>Tracheophyta</taxon>
        <taxon>Spermatophyta</taxon>
        <taxon>Magnoliopsida</taxon>
        <taxon>eudicotyledons</taxon>
        <taxon>Gunneridae</taxon>
        <taxon>Pentapetalae</taxon>
        <taxon>rosids</taxon>
        <taxon>fabids</taxon>
        <taxon>Rosales</taxon>
        <taxon>Cannabaceae</taxon>
        <taxon>Cannabis</taxon>
    </lineage>
</organism>
<reference evidence="3 4" key="1">
    <citation type="journal article" date="2020" name="bioRxiv">
        <title>Sequence and annotation of 42 cannabis genomes reveals extensive copy number variation in cannabinoid synthesis and pathogen resistance genes.</title>
        <authorList>
            <person name="Mckernan K.J."/>
            <person name="Helbert Y."/>
            <person name="Kane L.T."/>
            <person name="Ebling H."/>
            <person name="Zhang L."/>
            <person name="Liu B."/>
            <person name="Eaton Z."/>
            <person name="Mclaughlin S."/>
            <person name="Kingan S."/>
            <person name="Baybayan P."/>
            <person name="Concepcion G."/>
            <person name="Jordan M."/>
            <person name="Riva A."/>
            <person name="Barbazuk W."/>
            <person name="Harkins T."/>
        </authorList>
    </citation>
    <scope>NUCLEOTIDE SEQUENCE [LARGE SCALE GENOMIC DNA]</scope>
    <source>
        <strain evidence="4">cv. Jamaican Lion 4</strain>
        <tissue evidence="3">Leaf</tissue>
    </source>
</reference>
<feature type="compositionally biased region" description="Basic and acidic residues" evidence="1">
    <location>
        <begin position="307"/>
        <end position="317"/>
    </location>
</feature>
<feature type="compositionally biased region" description="Polar residues" evidence="1">
    <location>
        <begin position="522"/>
        <end position="546"/>
    </location>
</feature>
<dbReference type="PANTHER" id="PTHR34805:SF1">
    <property type="entry name" value="PROTEIN MODIFIER OF SNC1 1"/>
    <property type="match status" value="1"/>
</dbReference>
<comment type="caution">
    <text evidence="3">The sequence shown here is derived from an EMBL/GenBank/DDBJ whole genome shotgun (WGS) entry which is preliminary data.</text>
</comment>
<feature type="compositionally biased region" description="Polar residues" evidence="1">
    <location>
        <begin position="885"/>
        <end position="902"/>
    </location>
</feature>
<feature type="region of interest" description="Disordered" evidence="1">
    <location>
        <begin position="885"/>
        <end position="1005"/>
    </location>
</feature>
<feature type="compositionally biased region" description="Polar residues" evidence="1">
    <location>
        <begin position="714"/>
        <end position="755"/>
    </location>
</feature>
<gene>
    <name evidence="3" type="ORF">G4B88_018343</name>
</gene>
<sequence>MNLMGWRGAPLNNPQGGVWFRGPPGGPYGNPVAAAGYPMEPFPYYRPHMPTAGLPNPQPIPPPGAGPRGPHPKNGDMYRPHMPDAFIRPGVPMQPGFYPGPVTYEGYYGPPMGYCSSNDRDVPFMGMAARPVYNMYPGQVAPEPGNSHGRSSGYGSVNQTQVVEQVESVHPQDNRGPYKVLLKQHDGYDRKIEEHKSESAVALDTSRGDQPKTTSYWEDDWRSYKKDEVRDLRKAPVEEASFPNSDNKGALLVPVKVKSPSSGGNMKVIDEISGKKLESEALGLSKASPLPAAPKDSSLIQRLEELNAKARASDGRNETIIASSGEDRKNKFHSNAKGTQNRNESGVGSSYPEKTYTADISSSNNRKVGLSGGDKKLDSKVGSETNISRMSSQSSQSRSDHYGKGRFITQDGEGWQKKPSISESGAVNSETSNIHGHDHHRGSQEAENSGSGLLPHGKLEGQPLLPMLDRSNNQAQRAKNKELAKQKAKQLQEEEEERSKKQAARARAKLEELDRRTKAVEESTQNLENASSGTVQNKQEQSQPSGETFIADKSYGPPKTALGSKSNVVAQVNESYPSGAEKASLPCELPLEAPKGVSGEPPRMHAQSKSSQHEVNGAFAAHHSNVPQGLESNVSKQKHTGFKQKHATTLEVPKTRAAAESNDTSLCVVTNDVLPGGGSTVPVNASASSDSSLHPRKKNSKNGKNKHKLEDVSVVSTSAPLGSKENPANLSLGSSQPKASESQLDPSAVQLQSVSRDVDRPLEQHPSSPNEDSHSHGRVNSQLKPQQSRRMPRNPQGNRPAEKLHGSDAVVWAPIRSQNKAEITDEPSPKNAVDIVGPFVKSDPQVQNNLKNKRAEMERYVPKPVAKEMAQHGGSHIVTSEVNQTTVDESTARANTESTHSTGMVAGKLGFSVDPRNGIGRHNKQGKSQGSWRQRVSTESTSTQILQDAPSYTTSHIQKKPKSNEHQHHQNTDASSVQEQQKCTGEWGTNDGWGIFNDPSPVEPVSVSTVIDQGVAVRGKRHGFKGHKGMGNNCDLDQNQKKSNSRENDKNYTQSSTTEMSKVEVSAPAKENRGIGEHSVSHWQPKAQAVSTGHHQRGVRHNISQNPGAEVAWTNKSQSNRHDGVLPPPTQDKVTNNSSGQIHRDQPVSEKNNAEDASHARLQEPRRERKSASFKGNPHISNKGPAYPVEPPSVKVDVQQEQHMSSGFRKSGNQNRRFSKAQETRGDWNYSGQDNKQNNPPPNREKPRQNSHYEYQPVGPYNKSSSSDGPKDGTDNSGARVRGRGGQNHSRRGGGGNFNGRQSGVQVDAGYEYGGVLINFTRGVEKFPALSEPKNPVKGLSSNVYIMLSNSYNFILWRNINLDKIGHSSYPDSYSIKYILIRQTKQPHDFNHKGSFGLMIGRDNGVGHPSNADVGNKCILGSYVTLPSRPLLWLRGFKLKRHVTTLHISGRTDASFLLKRNISSRSIFSLSIVVTNSENSFHSVGPSCVSRPKPKALRILAFKGNARNNEPGGRASGSKSGKNSVKLKESEDAITESSKANDVSVSYSCEANESVSSPAIHRLFKKWLTNLRTQSSDHVVDDIIEGEEPAPTNISETEVETEKKETTSLLKVIWCHFLRLDASIKIPLMVFIPMYLAINLKYGAEVSKDLTPLWIIGPVIVALYVKLLGWLFGLYVFTFKQAVKVIKNWPAYCMVAYSYIVQGKLKEEVHARFWQPVLDIKNMNYKEAFKRKMKEWGEWLVEKYLDFVESIWPYYCRTIRFLKRANLI</sequence>
<feature type="compositionally biased region" description="Polar residues" evidence="1">
    <location>
        <begin position="778"/>
        <end position="789"/>
    </location>
</feature>
<evidence type="ECO:0000256" key="1">
    <source>
        <dbReference type="SAM" id="MobiDB-lite"/>
    </source>
</evidence>
<feature type="region of interest" description="Disordered" evidence="1">
    <location>
        <begin position="1118"/>
        <end position="1303"/>
    </location>
</feature>
<evidence type="ECO:0000313" key="4">
    <source>
        <dbReference type="Proteomes" id="UP000583929"/>
    </source>
</evidence>
<feature type="compositionally biased region" description="Basic and acidic residues" evidence="1">
    <location>
        <begin position="508"/>
        <end position="521"/>
    </location>
</feature>
<feature type="compositionally biased region" description="Polar residues" evidence="1">
    <location>
        <begin position="419"/>
        <end position="434"/>
    </location>
</feature>
<feature type="region of interest" description="Disordered" evidence="1">
    <location>
        <begin position="307"/>
        <end position="808"/>
    </location>
</feature>
<feature type="compositionally biased region" description="Polar residues" evidence="1">
    <location>
        <begin position="1132"/>
        <end position="1141"/>
    </location>
</feature>
<evidence type="ECO:0008006" key="5">
    <source>
        <dbReference type="Google" id="ProtNLM"/>
    </source>
</evidence>
<feature type="compositionally biased region" description="Basic and acidic residues" evidence="1">
    <location>
        <begin position="1070"/>
        <end position="1080"/>
    </location>
</feature>
<dbReference type="PANTHER" id="PTHR34805">
    <property type="entry name" value="PROTEIN MODIFIER OF SNC1 1"/>
    <property type="match status" value="1"/>
</dbReference>
<feature type="compositionally biased region" description="Pro residues" evidence="1">
    <location>
        <begin position="56"/>
        <end position="65"/>
    </location>
</feature>
<feature type="compositionally biased region" description="Low complexity" evidence="1">
    <location>
        <begin position="388"/>
        <end position="397"/>
    </location>
</feature>
<feature type="transmembrane region" description="Helical" evidence="2">
    <location>
        <begin position="1653"/>
        <end position="1677"/>
    </location>
</feature>
<feature type="compositionally biased region" description="Basic and acidic residues" evidence="1">
    <location>
        <begin position="1038"/>
        <end position="1050"/>
    </location>
</feature>
<keyword evidence="2" id="KW-0812">Transmembrane</keyword>
<keyword evidence="2" id="KW-0472">Membrane</keyword>
<feature type="region of interest" description="Disordered" evidence="1">
    <location>
        <begin position="1503"/>
        <end position="1534"/>
    </location>
</feature>
<proteinExistence type="predicted"/>
<feature type="compositionally biased region" description="Polar residues" evidence="1">
    <location>
        <begin position="625"/>
        <end position="635"/>
    </location>
</feature>
<dbReference type="Proteomes" id="UP000583929">
    <property type="component" value="Unassembled WGS sequence"/>
</dbReference>
<feature type="compositionally biased region" description="Polar residues" evidence="1">
    <location>
        <begin position="972"/>
        <end position="983"/>
    </location>
</feature>
<feature type="compositionally biased region" description="Basic and acidic residues" evidence="1">
    <location>
        <begin position="1142"/>
        <end position="1171"/>
    </location>
</feature>
<evidence type="ECO:0000256" key="2">
    <source>
        <dbReference type="SAM" id="Phobius"/>
    </source>
</evidence>
<feature type="compositionally biased region" description="Basic residues" evidence="1">
    <location>
        <begin position="636"/>
        <end position="646"/>
    </location>
</feature>
<feature type="region of interest" description="Disordered" evidence="1">
    <location>
        <begin position="1021"/>
        <end position="1106"/>
    </location>
</feature>
<evidence type="ECO:0000313" key="3">
    <source>
        <dbReference type="EMBL" id="KAF4362725.1"/>
    </source>
</evidence>
<feature type="compositionally biased region" description="Polar residues" evidence="1">
    <location>
        <begin position="1051"/>
        <end position="1060"/>
    </location>
</feature>
<dbReference type="EMBL" id="JAATIQ010000307">
    <property type="protein sequence ID" value="KAF4362725.1"/>
    <property type="molecule type" value="Genomic_DNA"/>
</dbReference>
<feature type="compositionally biased region" description="Basic residues" evidence="1">
    <location>
        <begin position="694"/>
        <end position="707"/>
    </location>
</feature>
<protein>
    <recommendedName>
        <fullName evidence="5">Modifier of snc1</fullName>
    </recommendedName>
</protein>
<name>A0A7J6EWJ0_CANSA</name>
<feature type="compositionally biased region" description="Polar residues" evidence="1">
    <location>
        <begin position="926"/>
        <end position="956"/>
    </location>
</feature>
<feature type="compositionally biased region" description="Polar residues" evidence="1">
    <location>
        <begin position="681"/>
        <end position="692"/>
    </location>
</feature>
<dbReference type="InterPro" id="IPR038808">
    <property type="entry name" value="MOS1-like"/>
</dbReference>
<feature type="compositionally biased region" description="Polar residues" evidence="1">
    <location>
        <begin position="563"/>
        <end position="576"/>
    </location>
</feature>
<dbReference type="GO" id="GO:0040029">
    <property type="term" value="P:epigenetic regulation of gene expression"/>
    <property type="evidence" value="ECO:0007669"/>
    <property type="project" value="TreeGrafter"/>
</dbReference>
<accession>A0A7J6EWJ0</accession>
<feature type="compositionally biased region" description="Basic and acidic residues" evidence="1">
    <location>
        <begin position="962"/>
        <end position="971"/>
    </location>
</feature>